<evidence type="ECO:0000256" key="1">
    <source>
        <dbReference type="SAM" id="MobiDB-lite"/>
    </source>
</evidence>
<comment type="caution">
    <text evidence="3">The sequence shown here is derived from an EMBL/GenBank/DDBJ whole genome shotgun (WGS) entry which is preliminary data.</text>
</comment>
<dbReference type="Pfam" id="PF00174">
    <property type="entry name" value="Oxidored_molyb"/>
    <property type="match status" value="1"/>
</dbReference>
<dbReference type="Gene3D" id="3.90.420.10">
    <property type="entry name" value="Oxidoreductase, molybdopterin-binding domain"/>
    <property type="match status" value="1"/>
</dbReference>
<protein>
    <recommendedName>
        <fullName evidence="2">Oxidoreductase molybdopterin-binding domain-containing protein</fullName>
    </recommendedName>
</protein>
<evidence type="ECO:0000259" key="2">
    <source>
        <dbReference type="Pfam" id="PF00174"/>
    </source>
</evidence>
<feature type="region of interest" description="Disordered" evidence="1">
    <location>
        <begin position="1"/>
        <end position="21"/>
    </location>
</feature>
<gene>
    <name evidence="3" type="ORF">GCM10023187_12820</name>
</gene>
<reference evidence="4" key="1">
    <citation type="journal article" date="2019" name="Int. J. Syst. Evol. Microbiol.">
        <title>The Global Catalogue of Microorganisms (GCM) 10K type strain sequencing project: providing services to taxonomists for standard genome sequencing and annotation.</title>
        <authorList>
            <consortium name="The Broad Institute Genomics Platform"/>
            <consortium name="The Broad Institute Genome Sequencing Center for Infectious Disease"/>
            <person name="Wu L."/>
            <person name="Ma J."/>
        </authorList>
    </citation>
    <scope>NUCLEOTIDE SEQUENCE [LARGE SCALE GENOMIC DNA]</scope>
    <source>
        <strain evidence="4">JCM 17925</strain>
    </source>
</reference>
<accession>A0ABP8K4H0</accession>
<dbReference type="RefSeq" id="WP_345265119.1">
    <property type="nucleotide sequence ID" value="NZ_BAABHB010000002.1"/>
</dbReference>
<name>A0ABP8K4H0_9BACT</name>
<dbReference type="PANTHER" id="PTHR43032">
    <property type="entry name" value="PROTEIN-METHIONINE-SULFOXIDE REDUCTASE"/>
    <property type="match status" value="1"/>
</dbReference>
<organism evidence="3 4">
    <name type="scientific">Nibrella viscosa</name>
    <dbReference type="NCBI Taxonomy" id="1084524"/>
    <lineage>
        <taxon>Bacteria</taxon>
        <taxon>Pseudomonadati</taxon>
        <taxon>Bacteroidota</taxon>
        <taxon>Cytophagia</taxon>
        <taxon>Cytophagales</taxon>
        <taxon>Spirosomataceae</taxon>
        <taxon>Nibrella</taxon>
    </lineage>
</organism>
<dbReference type="InterPro" id="IPR000572">
    <property type="entry name" value="OxRdtase_Mopterin-bd_dom"/>
</dbReference>
<dbReference type="InterPro" id="IPR036374">
    <property type="entry name" value="OxRdtase_Mopterin-bd_sf"/>
</dbReference>
<dbReference type="SUPFAM" id="SSF56524">
    <property type="entry name" value="Oxidoreductase molybdopterin-binding domain"/>
    <property type="match status" value="1"/>
</dbReference>
<dbReference type="EMBL" id="BAABHB010000002">
    <property type="protein sequence ID" value="GAA4400072.1"/>
    <property type="molecule type" value="Genomic_DNA"/>
</dbReference>
<proteinExistence type="predicted"/>
<evidence type="ECO:0000313" key="4">
    <source>
        <dbReference type="Proteomes" id="UP001500936"/>
    </source>
</evidence>
<sequence length="273" mass="31093">MENNTNPPVGKSQREELTTDQQIRRRTIKAFALFSVASLVPYGIWKWIGSRPKVNGLPDVFREVLRANEEVNDVFFSHANLAPTFPVEQAARQVRVNGRVGLQPGASPDDWQLRVEQPSANGPGRQLTLALDDIKALPKHDLVFNFKCVEGWSQIQHWSGARFSDFVAKYQLGTRNDQPNPVTKDWFRYVGLETPDGKYYVGLDIESALHPQTLLAYEMNGQPLTDLHGAPLRLMIPVKYGVKSLKCIGRIFFADERPRDFWHRQGYDYDLAL</sequence>
<evidence type="ECO:0000313" key="3">
    <source>
        <dbReference type="EMBL" id="GAA4400072.1"/>
    </source>
</evidence>
<keyword evidence="4" id="KW-1185">Reference proteome</keyword>
<dbReference type="Proteomes" id="UP001500936">
    <property type="component" value="Unassembled WGS sequence"/>
</dbReference>
<feature type="domain" description="Oxidoreductase molybdopterin-binding" evidence="2">
    <location>
        <begin position="106"/>
        <end position="262"/>
    </location>
</feature>